<comment type="catalytic activity">
    <reaction evidence="1">
        <text>ATP + protein L-histidine = ADP + protein N-phospho-L-histidine.</text>
        <dbReference type="EC" id="2.7.13.3"/>
    </reaction>
</comment>
<evidence type="ECO:0000256" key="4">
    <source>
        <dbReference type="PROSITE-ProRule" id="PRU00169"/>
    </source>
</evidence>
<dbReference type="InterPro" id="IPR001789">
    <property type="entry name" value="Sig_transdc_resp-reg_receiver"/>
</dbReference>
<dbReference type="Pfam" id="PF00072">
    <property type="entry name" value="Response_reg"/>
    <property type="match status" value="1"/>
</dbReference>
<name>A0A254N693_9BURK</name>
<keyword evidence="9" id="KW-0418">Kinase</keyword>
<dbReference type="Pfam" id="PF02518">
    <property type="entry name" value="HATPase_c"/>
    <property type="match status" value="1"/>
</dbReference>
<dbReference type="PANTHER" id="PTHR43065">
    <property type="entry name" value="SENSOR HISTIDINE KINASE"/>
    <property type="match status" value="1"/>
</dbReference>
<dbReference type="Pfam" id="PF08447">
    <property type="entry name" value="PAS_3"/>
    <property type="match status" value="1"/>
</dbReference>
<feature type="modified residue" description="4-aspartylphosphate" evidence="4">
    <location>
        <position position="793"/>
    </location>
</feature>
<dbReference type="SMART" id="SM00388">
    <property type="entry name" value="HisKA"/>
    <property type="match status" value="1"/>
</dbReference>
<dbReference type="InterPro" id="IPR036890">
    <property type="entry name" value="HATPase_C_sf"/>
</dbReference>
<evidence type="ECO:0000259" key="6">
    <source>
        <dbReference type="PROSITE" id="PS50110"/>
    </source>
</evidence>
<dbReference type="PROSITE" id="PS50110">
    <property type="entry name" value="RESPONSE_REGULATORY"/>
    <property type="match status" value="1"/>
</dbReference>
<reference evidence="9 10" key="1">
    <citation type="journal article" date="2007" name="Int. J. Syst. Evol. Microbiol.">
        <title>Description of Pelomonas aquatica sp. nov. and Pelomonas puraquae sp. nov., isolated from industrial and haemodialysis water.</title>
        <authorList>
            <person name="Gomila M."/>
            <person name="Bowien B."/>
            <person name="Falsen E."/>
            <person name="Moore E.R."/>
            <person name="Lalucat J."/>
        </authorList>
    </citation>
    <scope>NUCLEOTIDE SEQUENCE [LARGE SCALE GENOMIC DNA]</scope>
    <source>
        <strain evidence="9 10">CCUG 52769</strain>
    </source>
</reference>
<dbReference type="InterPro" id="IPR013655">
    <property type="entry name" value="PAS_fold_3"/>
</dbReference>
<dbReference type="EC" id="2.7.13.3" evidence="2"/>
<dbReference type="InterPro" id="IPR004358">
    <property type="entry name" value="Sig_transdc_His_kin-like_C"/>
</dbReference>
<dbReference type="Pfam" id="PF08448">
    <property type="entry name" value="PAS_4"/>
    <property type="match status" value="2"/>
</dbReference>
<dbReference type="Gene3D" id="3.40.50.2300">
    <property type="match status" value="1"/>
</dbReference>
<dbReference type="InterPro" id="IPR036097">
    <property type="entry name" value="HisK_dim/P_sf"/>
</dbReference>
<dbReference type="CDD" id="cd00130">
    <property type="entry name" value="PAS"/>
    <property type="match status" value="1"/>
</dbReference>
<feature type="domain" description="Histidine kinase" evidence="5">
    <location>
        <begin position="494"/>
        <end position="720"/>
    </location>
</feature>
<evidence type="ECO:0000259" key="5">
    <source>
        <dbReference type="PROSITE" id="PS50109"/>
    </source>
</evidence>
<dbReference type="Pfam" id="PF00512">
    <property type="entry name" value="HisKA"/>
    <property type="match status" value="1"/>
</dbReference>
<dbReference type="SMART" id="SM00387">
    <property type="entry name" value="HATPase_c"/>
    <property type="match status" value="1"/>
</dbReference>
<dbReference type="InterPro" id="IPR003594">
    <property type="entry name" value="HATPase_dom"/>
</dbReference>
<dbReference type="GO" id="GO:0000155">
    <property type="term" value="F:phosphorelay sensor kinase activity"/>
    <property type="evidence" value="ECO:0007669"/>
    <property type="project" value="InterPro"/>
</dbReference>
<evidence type="ECO:0000256" key="2">
    <source>
        <dbReference type="ARBA" id="ARBA00012438"/>
    </source>
</evidence>
<dbReference type="PROSITE" id="PS50113">
    <property type="entry name" value="PAC"/>
    <property type="match status" value="2"/>
</dbReference>
<dbReference type="OrthoDB" id="9792270at2"/>
<dbReference type="InterPro" id="IPR013656">
    <property type="entry name" value="PAS_4"/>
</dbReference>
<dbReference type="PANTHER" id="PTHR43065:SF49">
    <property type="entry name" value="HISTIDINE KINASE"/>
    <property type="match status" value="1"/>
</dbReference>
<evidence type="ECO:0000256" key="1">
    <source>
        <dbReference type="ARBA" id="ARBA00000085"/>
    </source>
</evidence>
<dbReference type="Proteomes" id="UP000197446">
    <property type="component" value="Unassembled WGS sequence"/>
</dbReference>
<dbReference type="InterPro" id="IPR005467">
    <property type="entry name" value="His_kinase_dom"/>
</dbReference>
<dbReference type="InterPro" id="IPR035965">
    <property type="entry name" value="PAS-like_dom_sf"/>
</dbReference>
<dbReference type="SMART" id="SM00091">
    <property type="entry name" value="PAS"/>
    <property type="match status" value="1"/>
</dbReference>
<feature type="domain" description="PAC" evidence="8">
    <location>
        <begin position="277"/>
        <end position="329"/>
    </location>
</feature>
<accession>A0A254N693</accession>
<dbReference type="CDD" id="cd18161">
    <property type="entry name" value="REC_hyHK_blue-like"/>
    <property type="match status" value="1"/>
</dbReference>
<dbReference type="SMART" id="SM00086">
    <property type="entry name" value="PAC"/>
    <property type="match status" value="2"/>
</dbReference>
<keyword evidence="3 4" id="KW-0597">Phosphoprotein</keyword>
<feature type="domain" description="Response regulatory" evidence="6">
    <location>
        <begin position="743"/>
        <end position="858"/>
    </location>
</feature>
<sequence length="861" mass="94560">MQDHDAPRGASAAPPDASHLFPAATPSAALLSGHDWTGSSLGPLPQWCPALRAAASWLASSPVPKWLAWGDELALVYNEAYARILGPKHPTALGASLRTVWAEAWPALEEPVTAALRGEGVYREDFQLQVQQGDTVSPAWFTFWYTPLHDEQGVVRGLLATVWETTDKVKAQQTLADKQAALQTLAAGNLKLEAERLAQRQEIAERYRLAALATNDAIWDWQLADGQVVWNPALARLFGHALEHTDAEWWLSHIHPDDRPRIETSIHAVIDGHETAWTGEYRFRCADGHYAHVFDRGSVLRDAQGRAVRMIGAMLDLSSRKAAEAALRYSEQQFKALFERIDEGFCIIEFLDGPHGPMSDYVHVLANPAYLANAGIANVVGQKVRDMVPDEADAWVDIYRRVLVTGEPVRFERELVKTARYLELAAFRVEPPELRQVAVLFQDVTARHRAEMALRELNDTLERRVAAEVAERLRTEEALRQSQKMEAVGQLTGGIAHDFNNMLAVVLSSLDLLDRKFLADDPRARRFVDAARNGARRAAQLTQRLLAFARQQPLKPEPLDVNKLVAGMSDLLRHSLGGGVQLETVLAGGLWRTHIDPNQLESAILNLAVNARDAMPEAGEGRLTIETANCHLNERYAAGHPGVQAGQYVMVAVTDTGTGMPPDVVAKAFEPFFTTKEVGRGTGLGLSQVYGFVRQSGGHAKIYSEPGHGTTVKLYMPRLMGDVVVVEDVEQAPAGLHGDGQELILVVEDEPSMRALSVESLQELGYRVLEADGAATALRLLEAHADIALLFTDVVMPGMNGRKLADEACRRRPGLKVLFTTGYTRNAVVHNGVLDAGVHLIGKPFTLDELASRVREVLDAV</sequence>
<dbReference type="PROSITE" id="PS50112">
    <property type="entry name" value="PAS"/>
    <property type="match status" value="1"/>
</dbReference>
<evidence type="ECO:0000313" key="9">
    <source>
        <dbReference type="EMBL" id="OWR03549.1"/>
    </source>
</evidence>
<dbReference type="Gene3D" id="1.10.287.130">
    <property type="match status" value="1"/>
</dbReference>
<dbReference type="Gene3D" id="3.30.565.10">
    <property type="entry name" value="Histidine kinase-like ATPase, C-terminal domain"/>
    <property type="match status" value="1"/>
</dbReference>
<dbReference type="NCBIfam" id="TIGR00229">
    <property type="entry name" value="sensory_box"/>
    <property type="match status" value="1"/>
</dbReference>
<keyword evidence="10" id="KW-1185">Reference proteome</keyword>
<evidence type="ECO:0000256" key="3">
    <source>
        <dbReference type="ARBA" id="ARBA00022553"/>
    </source>
</evidence>
<feature type="domain" description="PAS" evidence="7">
    <location>
        <begin position="230"/>
        <end position="273"/>
    </location>
</feature>
<dbReference type="SUPFAM" id="SSF55874">
    <property type="entry name" value="ATPase domain of HSP90 chaperone/DNA topoisomerase II/histidine kinase"/>
    <property type="match status" value="1"/>
</dbReference>
<evidence type="ECO:0000259" key="7">
    <source>
        <dbReference type="PROSITE" id="PS50112"/>
    </source>
</evidence>
<evidence type="ECO:0000259" key="8">
    <source>
        <dbReference type="PROSITE" id="PS50113"/>
    </source>
</evidence>
<dbReference type="SUPFAM" id="SSF55785">
    <property type="entry name" value="PYP-like sensor domain (PAS domain)"/>
    <property type="match status" value="3"/>
</dbReference>
<organism evidence="9 10">
    <name type="scientific">Roseateles puraquae</name>
    <dbReference type="NCBI Taxonomy" id="431059"/>
    <lineage>
        <taxon>Bacteria</taxon>
        <taxon>Pseudomonadati</taxon>
        <taxon>Pseudomonadota</taxon>
        <taxon>Betaproteobacteria</taxon>
        <taxon>Burkholderiales</taxon>
        <taxon>Sphaerotilaceae</taxon>
        <taxon>Roseateles</taxon>
    </lineage>
</organism>
<protein>
    <recommendedName>
        <fullName evidence="2">histidine kinase</fullName>
        <ecNumber evidence="2">2.7.13.3</ecNumber>
    </recommendedName>
</protein>
<gene>
    <name evidence="9" type="ORF">CDO81_13720</name>
</gene>
<dbReference type="SMART" id="SM00448">
    <property type="entry name" value="REC"/>
    <property type="match status" value="1"/>
</dbReference>
<dbReference type="AlphaFoldDB" id="A0A254N693"/>
<dbReference type="SUPFAM" id="SSF47384">
    <property type="entry name" value="Homodimeric domain of signal transducing histidine kinase"/>
    <property type="match status" value="1"/>
</dbReference>
<dbReference type="InterPro" id="IPR000700">
    <property type="entry name" value="PAS-assoc_C"/>
</dbReference>
<dbReference type="Gene3D" id="3.30.450.20">
    <property type="entry name" value="PAS domain"/>
    <property type="match status" value="3"/>
</dbReference>
<dbReference type="InterPro" id="IPR003661">
    <property type="entry name" value="HisK_dim/P_dom"/>
</dbReference>
<dbReference type="CDD" id="cd16919">
    <property type="entry name" value="HATPase_CckA-like"/>
    <property type="match status" value="1"/>
</dbReference>
<dbReference type="InterPro" id="IPR011006">
    <property type="entry name" value="CheY-like_superfamily"/>
</dbReference>
<dbReference type="InterPro" id="IPR001610">
    <property type="entry name" value="PAC"/>
</dbReference>
<dbReference type="PRINTS" id="PR00344">
    <property type="entry name" value="BCTRLSENSOR"/>
</dbReference>
<proteinExistence type="predicted"/>
<feature type="domain" description="PAC" evidence="8">
    <location>
        <begin position="124"/>
        <end position="177"/>
    </location>
</feature>
<dbReference type="EMBL" id="NISI01000005">
    <property type="protein sequence ID" value="OWR03549.1"/>
    <property type="molecule type" value="Genomic_DNA"/>
</dbReference>
<keyword evidence="9" id="KW-0808">Transferase</keyword>
<comment type="caution">
    <text evidence="9">The sequence shown here is derived from an EMBL/GenBank/DDBJ whole genome shotgun (WGS) entry which is preliminary data.</text>
</comment>
<dbReference type="InterPro" id="IPR000014">
    <property type="entry name" value="PAS"/>
</dbReference>
<dbReference type="RefSeq" id="WP_088483785.1">
    <property type="nucleotide sequence ID" value="NZ_NISI01000005.1"/>
</dbReference>
<evidence type="ECO:0000313" key="10">
    <source>
        <dbReference type="Proteomes" id="UP000197446"/>
    </source>
</evidence>
<dbReference type="PROSITE" id="PS50109">
    <property type="entry name" value="HIS_KIN"/>
    <property type="match status" value="1"/>
</dbReference>
<dbReference type="SUPFAM" id="SSF52172">
    <property type="entry name" value="CheY-like"/>
    <property type="match status" value="1"/>
</dbReference>